<gene>
    <name evidence="1" type="ORF">IXB50_11695</name>
</gene>
<dbReference type="AlphaFoldDB" id="A0A947DGD9"/>
<dbReference type="GO" id="GO:0016787">
    <property type="term" value="F:hydrolase activity"/>
    <property type="evidence" value="ECO:0007669"/>
    <property type="project" value="UniProtKB-KW"/>
</dbReference>
<dbReference type="GO" id="GO:0006006">
    <property type="term" value="P:glucose metabolic process"/>
    <property type="evidence" value="ECO:0007669"/>
    <property type="project" value="TreeGrafter"/>
</dbReference>
<reference evidence="1" key="1">
    <citation type="submission" date="2020-11" db="EMBL/GenBank/DDBJ databases">
        <authorList>
            <person name="Konstantinou D."/>
            <person name="Gkelis S."/>
            <person name="Popin R."/>
            <person name="Fewer D."/>
            <person name="Sivonen K."/>
        </authorList>
    </citation>
    <scope>NUCLEOTIDE SEQUENCE</scope>
    <source>
        <strain evidence="1">TAU-MAC 1115</strain>
    </source>
</reference>
<keyword evidence="2" id="KW-1185">Reference proteome</keyword>
<accession>A0A947DGD9</accession>
<protein>
    <recommendedName>
        <fullName evidence="3">GDP-D-glucose phosphorylase</fullName>
    </recommendedName>
</protein>
<dbReference type="RefSeq" id="WP_215609149.1">
    <property type="nucleotide sequence ID" value="NZ_JADOES010000020.1"/>
</dbReference>
<dbReference type="GO" id="GO:0080048">
    <property type="term" value="F:GDP-D-glucose phosphorylase activity"/>
    <property type="evidence" value="ECO:0007669"/>
    <property type="project" value="InterPro"/>
</dbReference>
<evidence type="ECO:0000313" key="2">
    <source>
        <dbReference type="Proteomes" id="UP000717364"/>
    </source>
</evidence>
<dbReference type="GO" id="GO:0005737">
    <property type="term" value="C:cytoplasm"/>
    <property type="evidence" value="ECO:0007669"/>
    <property type="project" value="UniProtKB-SubCell"/>
</dbReference>
<dbReference type="PANTHER" id="PTHR20884:SF8">
    <property type="entry name" value="GDP-D-GLUCOSE PHOSPHORYLASE 1"/>
    <property type="match status" value="1"/>
</dbReference>
<reference evidence="1" key="2">
    <citation type="journal article" date="2021" name="Mar. Drugs">
        <title>Genome Reduction and Secondary Metabolism of the Marine Sponge-Associated Cyanobacterium Leptothoe.</title>
        <authorList>
            <person name="Konstantinou D."/>
            <person name="Popin R.V."/>
            <person name="Fewer D.P."/>
            <person name="Sivonen K."/>
            <person name="Gkelis S."/>
        </authorList>
    </citation>
    <scope>NUCLEOTIDE SEQUENCE</scope>
    <source>
        <strain evidence="1">TAU-MAC 1115</strain>
    </source>
</reference>
<dbReference type="GO" id="GO:0005085">
    <property type="term" value="F:guanyl-nucleotide exchange factor activity"/>
    <property type="evidence" value="ECO:0007669"/>
    <property type="project" value="UniProtKB-KW"/>
</dbReference>
<dbReference type="InterPro" id="IPR026506">
    <property type="entry name" value="GDPGP"/>
</dbReference>
<dbReference type="EMBL" id="JADOES010000020">
    <property type="protein sequence ID" value="MBT9316083.1"/>
    <property type="molecule type" value="Genomic_DNA"/>
</dbReference>
<organism evidence="1 2">
    <name type="scientific">Leptothoe spongobia TAU-MAC 1115</name>
    <dbReference type="NCBI Taxonomy" id="1967444"/>
    <lineage>
        <taxon>Bacteria</taxon>
        <taxon>Bacillati</taxon>
        <taxon>Cyanobacteriota</taxon>
        <taxon>Cyanophyceae</taxon>
        <taxon>Nodosilineales</taxon>
        <taxon>Cymatolegaceae</taxon>
        <taxon>Leptothoe</taxon>
        <taxon>Leptothoe spongobia</taxon>
    </lineage>
</organism>
<name>A0A947DGD9_9CYAN</name>
<evidence type="ECO:0008006" key="3">
    <source>
        <dbReference type="Google" id="ProtNLM"/>
    </source>
</evidence>
<sequence>MTNLTSRLYAAWKEAVLDEKIVNLFEASKDDVAGHWSKGDQIVYGIRSIGEELTYYAQNLTRSHEIKGGTERKQLGDTGYICQFNSYRALRPGASNRPIGRQPDIPAAPEDCRFHCQDATHPISLLRREPLLTAKFNHANWHAYYNVAPLDQDGHFLWVPTGPHPNLLPHSPQQLSFESLDDAIQIFNQLTQTILFFNTLHAGASVNHIHLQALYHRYPLPIESATVIDYKGYRLLDNYPIQAIVFSTQTPATEIFACVDRLQRETIPFNLIMVKDHILVVVRNIDHEIVSEFPGDGFAALGMCGVITTVDRNAYDTVTVAMIESTFAKMVVPAQQVIDRWLGK</sequence>
<dbReference type="GO" id="GO:0000166">
    <property type="term" value="F:nucleotide binding"/>
    <property type="evidence" value="ECO:0007669"/>
    <property type="project" value="UniProtKB-KW"/>
</dbReference>
<proteinExistence type="predicted"/>
<dbReference type="Proteomes" id="UP000717364">
    <property type="component" value="Unassembled WGS sequence"/>
</dbReference>
<evidence type="ECO:0000313" key="1">
    <source>
        <dbReference type="EMBL" id="MBT9316083.1"/>
    </source>
</evidence>
<dbReference type="PANTHER" id="PTHR20884">
    <property type="entry name" value="GDP-D-GLUCOSE PHOSPHORYLASE 1"/>
    <property type="match status" value="1"/>
</dbReference>
<comment type="caution">
    <text evidence="1">The sequence shown here is derived from an EMBL/GenBank/DDBJ whole genome shotgun (WGS) entry which is preliminary data.</text>
</comment>